<dbReference type="Pfam" id="PF00300">
    <property type="entry name" value="His_Phos_1"/>
    <property type="match status" value="1"/>
</dbReference>
<keyword evidence="2" id="KW-1185">Reference proteome</keyword>
<dbReference type="PANTHER" id="PTHR48100:SF59">
    <property type="entry name" value="ADENOSYLCOBALAMIN_ALPHA-RIBAZOLE PHOSPHATASE"/>
    <property type="match status" value="1"/>
</dbReference>
<dbReference type="GO" id="GO:0016791">
    <property type="term" value="F:phosphatase activity"/>
    <property type="evidence" value="ECO:0007669"/>
    <property type="project" value="TreeGrafter"/>
</dbReference>
<proteinExistence type="predicted"/>
<dbReference type="EMBL" id="SKBM01000010">
    <property type="protein sequence ID" value="TCZ61323.1"/>
    <property type="molecule type" value="Genomic_DNA"/>
</dbReference>
<name>A0A4R4DJG9_9PROT</name>
<dbReference type="PANTHER" id="PTHR48100">
    <property type="entry name" value="BROAD-SPECIFICITY PHOSPHATASE YOR283W-RELATED"/>
    <property type="match status" value="1"/>
</dbReference>
<dbReference type="OrthoDB" id="9783269at2"/>
<dbReference type="Proteomes" id="UP000295023">
    <property type="component" value="Unassembled WGS sequence"/>
</dbReference>
<dbReference type="InterPro" id="IPR050275">
    <property type="entry name" value="PGM_Phosphatase"/>
</dbReference>
<dbReference type="SUPFAM" id="SSF53254">
    <property type="entry name" value="Phosphoglycerate mutase-like"/>
    <property type="match status" value="1"/>
</dbReference>
<dbReference type="InterPro" id="IPR029033">
    <property type="entry name" value="His_PPase_superfam"/>
</dbReference>
<accession>A0A4R4DJG9</accession>
<dbReference type="GO" id="GO:0005737">
    <property type="term" value="C:cytoplasm"/>
    <property type="evidence" value="ECO:0007669"/>
    <property type="project" value="TreeGrafter"/>
</dbReference>
<protein>
    <submittedName>
        <fullName evidence="1">Histidine phosphatase family protein</fullName>
    </submittedName>
</protein>
<reference evidence="1 2" key="1">
    <citation type="submission" date="2019-03" db="EMBL/GenBank/DDBJ databases">
        <title>Paracraurococcus aquatilis NE82 genome sequence.</title>
        <authorList>
            <person name="Zhao Y."/>
            <person name="Du Z."/>
        </authorList>
    </citation>
    <scope>NUCLEOTIDE SEQUENCE [LARGE SCALE GENOMIC DNA]</scope>
    <source>
        <strain evidence="1 2">NE82</strain>
    </source>
</reference>
<evidence type="ECO:0000313" key="2">
    <source>
        <dbReference type="Proteomes" id="UP000295023"/>
    </source>
</evidence>
<dbReference type="SMART" id="SM00855">
    <property type="entry name" value="PGAM"/>
    <property type="match status" value="1"/>
</dbReference>
<comment type="caution">
    <text evidence="1">The sequence shown here is derived from an EMBL/GenBank/DDBJ whole genome shotgun (WGS) entry which is preliminary data.</text>
</comment>
<dbReference type="CDD" id="cd07067">
    <property type="entry name" value="HP_PGM_like"/>
    <property type="match status" value="1"/>
</dbReference>
<sequence length="198" mass="20762">MESTILLVRHASHPLLGRTLCGRMPGVSLDDAGRAQAARLGARIAARAPAAIHTSPLERARETADLLAEACGCPVLPCDGLNEIDFGAWSGQDFPALADDPRWTTWNEARATSRPPGGESMVEAQVRVVAALDGLRRRHPGRVVVAVSHADVIKAAILWAVGASLDAYHRIEIGPAGVSALALRDGGATLLSMNEGLA</sequence>
<evidence type="ECO:0000313" key="1">
    <source>
        <dbReference type="EMBL" id="TCZ61323.1"/>
    </source>
</evidence>
<gene>
    <name evidence="1" type="ORF">EXY23_12315</name>
</gene>
<dbReference type="InterPro" id="IPR013078">
    <property type="entry name" value="His_Pase_superF_clade-1"/>
</dbReference>
<organism evidence="1 2">
    <name type="scientific">Roseicella aquatilis</name>
    <dbReference type="NCBI Taxonomy" id="2527868"/>
    <lineage>
        <taxon>Bacteria</taxon>
        <taxon>Pseudomonadati</taxon>
        <taxon>Pseudomonadota</taxon>
        <taxon>Alphaproteobacteria</taxon>
        <taxon>Acetobacterales</taxon>
        <taxon>Roseomonadaceae</taxon>
        <taxon>Roseicella</taxon>
    </lineage>
</organism>
<dbReference type="AlphaFoldDB" id="A0A4R4DJG9"/>
<dbReference type="Gene3D" id="3.40.50.1240">
    <property type="entry name" value="Phosphoglycerate mutase-like"/>
    <property type="match status" value="1"/>
</dbReference>